<dbReference type="PaxDb" id="2903-EOD09091"/>
<evidence type="ECO:0000256" key="1">
    <source>
        <dbReference type="ARBA" id="ARBA00005593"/>
    </source>
</evidence>
<dbReference type="GO" id="GO:0005737">
    <property type="term" value="C:cytoplasm"/>
    <property type="evidence" value="ECO:0007669"/>
    <property type="project" value="TreeGrafter"/>
</dbReference>
<dbReference type="EnsemblProtists" id="EOD09091">
    <property type="protein sequence ID" value="EOD09091"/>
    <property type="gene ID" value="EMIHUDRAFT_438194"/>
</dbReference>
<dbReference type="PANTHER" id="PTHR11787">
    <property type="entry name" value="RAB GDP-DISSOCIATION INHIBITOR"/>
    <property type="match status" value="1"/>
</dbReference>
<dbReference type="InterPro" id="IPR036188">
    <property type="entry name" value="FAD/NAD-bd_sf"/>
</dbReference>
<dbReference type="GO" id="GO:0016192">
    <property type="term" value="P:vesicle-mediated transport"/>
    <property type="evidence" value="ECO:0007669"/>
    <property type="project" value="TreeGrafter"/>
</dbReference>
<accession>A0A0D3ICV6</accession>
<dbReference type="STRING" id="2903.R1DE25"/>
<dbReference type="InterPro" id="IPR000806">
    <property type="entry name" value="RabGDI"/>
</dbReference>
<dbReference type="GO" id="GO:0007264">
    <property type="term" value="P:small GTPase-mediated signal transduction"/>
    <property type="evidence" value="ECO:0007669"/>
    <property type="project" value="InterPro"/>
</dbReference>
<reference evidence="4" key="1">
    <citation type="journal article" date="2013" name="Nature">
        <title>Pan genome of the phytoplankton Emiliania underpins its global distribution.</title>
        <authorList>
            <person name="Read B.A."/>
            <person name="Kegel J."/>
            <person name="Klute M.J."/>
            <person name="Kuo A."/>
            <person name="Lefebvre S.C."/>
            <person name="Maumus F."/>
            <person name="Mayer C."/>
            <person name="Miller J."/>
            <person name="Monier A."/>
            <person name="Salamov A."/>
            <person name="Young J."/>
            <person name="Aguilar M."/>
            <person name="Claverie J.M."/>
            <person name="Frickenhaus S."/>
            <person name="Gonzalez K."/>
            <person name="Herman E.K."/>
            <person name="Lin Y.C."/>
            <person name="Napier J."/>
            <person name="Ogata H."/>
            <person name="Sarno A.F."/>
            <person name="Shmutz J."/>
            <person name="Schroeder D."/>
            <person name="de Vargas C."/>
            <person name="Verret F."/>
            <person name="von Dassow P."/>
            <person name="Valentin K."/>
            <person name="Van de Peer Y."/>
            <person name="Wheeler G."/>
            <person name="Dacks J.B."/>
            <person name="Delwiche C.F."/>
            <person name="Dyhrman S.T."/>
            <person name="Glockner G."/>
            <person name="John U."/>
            <person name="Richards T."/>
            <person name="Worden A.Z."/>
            <person name="Zhang X."/>
            <person name="Grigoriev I.V."/>
            <person name="Allen A.E."/>
            <person name="Bidle K."/>
            <person name="Borodovsky M."/>
            <person name="Bowler C."/>
            <person name="Brownlee C."/>
            <person name="Cock J.M."/>
            <person name="Elias M."/>
            <person name="Gladyshev V.N."/>
            <person name="Groth M."/>
            <person name="Guda C."/>
            <person name="Hadaegh A."/>
            <person name="Iglesias-Rodriguez M.D."/>
            <person name="Jenkins J."/>
            <person name="Jones B.M."/>
            <person name="Lawson T."/>
            <person name="Leese F."/>
            <person name="Lindquist E."/>
            <person name="Lobanov A."/>
            <person name="Lomsadze A."/>
            <person name="Malik S.B."/>
            <person name="Marsh M.E."/>
            <person name="Mackinder L."/>
            <person name="Mock T."/>
            <person name="Mueller-Roeber B."/>
            <person name="Pagarete A."/>
            <person name="Parker M."/>
            <person name="Probert I."/>
            <person name="Quesneville H."/>
            <person name="Raines C."/>
            <person name="Rensing S.A."/>
            <person name="Riano-Pachon D.M."/>
            <person name="Richier S."/>
            <person name="Rokitta S."/>
            <person name="Shiraiwa Y."/>
            <person name="Soanes D.M."/>
            <person name="van der Giezen M."/>
            <person name="Wahlund T.M."/>
            <person name="Williams B."/>
            <person name="Wilson W."/>
            <person name="Wolfe G."/>
            <person name="Wurch L.L."/>
        </authorList>
    </citation>
    <scope>NUCLEOTIDE SEQUENCE</scope>
</reference>
<dbReference type="PANTHER" id="PTHR11787:SF8">
    <property type="entry name" value="RAB GDP DISSOCIATION INHIBITOR"/>
    <property type="match status" value="1"/>
</dbReference>
<dbReference type="SUPFAM" id="SSF54373">
    <property type="entry name" value="FAD-linked reductases, C-terminal domain"/>
    <property type="match status" value="1"/>
</dbReference>
<protein>
    <recommendedName>
        <fullName evidence="2">Rab GDP dissociation inhibitor</fullName>
    </recommendedName>
</protein>
<dbReference type="eggNOG" id="KOG1439">
    <property type="taxonomic scope" value="Eukaryota"/>
</dbReference>
<dbReference type="GO" id="GO:0015031">
    <property type="term" value="P:protein transport"/>
    <property type="evidence" value="ECO:0007669"/>
    <property type="project" value="InterPro"/>
</dbReference>
<keyword evidence="4" id="KW-1185">Reference proteome</keyword>
<dbReference type="HOGENOM" id="CLU_021695_0_0_1"/>
<comment type="similarity">
    <text evidence="1 2">Belongs to the Rab GDI family.</text>
</comment>
<dbReference type="RefSeq" id="XP_005761520.1">
    <property type="nucleotide sequence ID" value="XM_005761463.1"/>
</dbReference>
<sequence>MDDWKAAFGEEWDAVVLGTGMKECLLSGLLSVAGKKVLHLDRNDYYGGASASLDINQLFEKFQAGAPPSEAELGKLRDWAVDMVPKFIMAGGQLVKVLIHTKTANYMEFKAVDGSYCYRAPKARSSGEFGRVHKVPLTPKEALSSSMLSMLEKGRMGKFTMWVASIDCGKPEGFFEDGSFRDMPYWTRVGMTGRKKMPLTQWNGDQFFKDWGLEAGTIEFLTHVCALYRDESWRSAPALEVVSRMQLYLESRTRFAGMTSPYLYPLFGLGELPQAFARLAAVHGGTYMLNRDLDGSPVFGPNDLSLEYAEDGTVAGVVNHDGEEAVVARTKTVVGDPSYFAGKTKPTGSVVRAIALLDAPLAEMEKDGASSCQVIFPAAQCGRCNDLYLFLCSNAHKVAPAGKYVAFLSTKVEGPTQGMSNEQIAHRELAAGLALFTRPGAPMPLHLFYDAYPTYAPLTNGTKDRVFISESFDATSHFETAINDVLDMYQRITGETLNLDALAAAASAEQ</sequence>
<dbReference type="Proteomes" id="UP000013827">
    <property type="component" value="Unassembled WGS sequence"/>
</dbReference>
<dbReference type="OMA" id="FETKAKM"/>
<evidence type="ECO:0000256" key="2">
    <source>
        <dbReference type="RuleBase" id="RU363124"/>
    </source>
</evidence>
<name>A0A0D3ICV6_EMIH1</name>
<dbReference type="PRINTS" id="PR00891">
    <property type="entry name" value="RABGDIREP"/>
</dbReference>
<dbReference type="GeneID" id="17255234"/>
<dbReference type="AlphaFoldDB" id="A0A0D3ICV6"/>
<dbReference type="Gene3D" id="3.50.50.60">
    <property type="entry name" value="FAD/NAD(P)-binding domain"/>
    <property type="match status" value="1"/>
</dbReference>
<reference evidence="3" key="2">
    <citation type="submission" date="2024-10" db="UniProtKB">
        <authorList>
            <consortium name="EnsemblProtists"/>
        </authorList>
    </citation>
    <scope>IDENTIFICATION</scope>
</reference>
<proteinExistence type="inferred from homology"/>
<dbReference type="Gene3D" id="1.10.405.10">
    <property type="entry name" value="Guanine Nucleotide Dissociation Inhibitor, domain 1"/>
    <property type="match status" value="1"/>
</dbReference>
<evidence type="ECO:0000313" key="3">
    <source>
        <dbReference type="EnsemblProtists" id="EOD09091"/>
    </source>
</evidence>
<dbReference type="InterPro" id="IPR018203">
    <property type="entry name" value="GDP_dissociation_inhibitor"/>
</dbReference>
<dbReference type="GO" id="GO:0005093">
    <property type="term" value="F:Rab GDP-dissociation inhibitor activity"/>
    <property type="evidence" value="ECO:0007669"/>
    <property type="project" value="InterPro"/>
</dbReference>
<evidence type="ECO:0000313" key="4">
    <source>
        <dbReference type="Proteomes" id="UP000013827"/>
    </source>
</evidence>
<dbReference type="SUPFAM" id="SSF51905">
    <property type="entry name" value="FAD/NAD(P)-binding domain"/>
    <property type="match status" value="2"/>
</dbReference>
<organism evidence="3 4">
    <name type="scientific">Emiliania huxleyi (strain CCMP1516)</name>
    <dbReference type="NCBI Taxonomy" id="280463"/>
    <lineage>
        <taxon>Eukaryota</taxon>
        <taxon>Haptista</taxon>
        <taxon>Haptophyta</taxon>
        <taxon>Prymnesiophyceae</taxon>
        <taxon>Isochrysidales</taxon>
        <taxon>Noelaerhabdaceae</taxon>
        <taxon>Emiliania</taxon>
    </lineage>
</organism>
<dbReference type="Gene3D" id="3.30.519.10">
    <property type="entry name" value="Guanine Nucleotide Dissociation Inhibitor, domain 2"/>
    <property type="match status" value="1"/>
</dbReference>
<dbReference type="Pfam" id="PF00996">
    <property type="entry name" value="GDI"/>
    <property type="match status" value="1"/>
</dbReference>
<dbReference type="PRINTS" id="PR00892">
    <property type="entry name" value="RABGDI"/>
</dbReference>
<dbReference type="KEGG" id="ehx:EMIHUDRAFT_438194"/>